<dbReference type="Proteomes" id="UP000095743">
    <property type="component" value="Chromosome"/>
</dbReference>
<dbReference type="STRING" id="1424294.Gferi_06050"/>
<feature type="transmembrane region" description="Helical" evidence="2">
    <location>
        <begin position="7"/>
        <end position="26"/>
    </location>
</feature>
<feature type="compositionally biased region" description="Polar residues" evidence="1">
    <location>
        <begin position="121"/>
        <end position="147"/>
    </location>
</feature>
<feature type="transmembrane region" description="Helical" evidence="2">
    <location>
        <begin position="351"/>
        <end position="376"/>
    </location>
</feature>
<feature type="compositionally biased region" description="Low complexity" evidence="1">
    <location>
        <begin position="68"/>
        <end position="83"/>
    </location>
</feature>
<proteinExistence type="predicted"/>
<keyword evidence="2" id="KW-1133">Transmembrane helix</keyword>
<evidence type="ECO:0000256" key="2">
    <source>
        <dbReference type="SAM" id="Phobius"/>
    </source>
</evidence>
<dbReference type="KEGG" id="gfe:Gferi_06050"/>
<dbReference type="OrthoDB" id="2558110at2"/>
<sequence length="388" mass="42451">MKKFLNGLLVVFLLVIIIGGIGYIGYSTLFMNHGGMNESLDNTSASNSTADNTPANQNQQNMQHGSMNNTPQTNNNQQTNSNQGVPEIVNITLQNKESLKKTISLLNESISYMTLDPYAPTSKTQENMGKMANNQSQTGNQAESNRGNEMPAETNAGGTTINIFPPGSAAANPADLQNQNNMMNNMGTTYDPNKMEQLHSGLYKLAVGMQLLTQLDNELSFQAEQASVNVQIPMQYYSTQYTLTLQNKSKLNQALGYINESGNLVNINPYVSENGLIYDKDRMQQIHQSVFKLAQGVGLLNKLNDDFMKQAVVMSNMAQQYANNNNSAAISHGSVPSGLLDGIFNNINASMIINIILIVFIAAFLFGILGFVFSLVKTSNIKTREDEA</sequence>
<name>A0A1D8GE45_9FIRM</name>
<protein>
    <submittedName>
        <fullName evidence="3">Uncharacterized protein</fullName>
    </submittedName>
</protein>
<reference evidence="3 4" key="1">
    <citation type="submission" date="2016-09" db="EMBL/GenBank/DDBJ databases">
        <title>Genomic analysis reveals versatility of anaerobic energy metabolism of Geosporobacter ferrireducens IRF9 of phylum Firmicutes.</title>
        <authorList>
            <person name="Kim S.-J."/>
        </authorList>
    </citation>
    <scope>NUCLEOTIDE SEQUENCE [LARGE SCALE GENOMIC DNA]</scope>
    <source>
        <strain evidence="3 4">IRF9</strain>
    </source>
</reference>
<accession>A0A1D8GE45</accession>
<feature type="region of interest" description="Disordered" evidence="1">
    <location>
        <begin position="41"/>
        <end position="83"/>
    </location>
</feature>
<gene>
    <name evidence="3" type="ORF">Gferi_06050</name>
</gene>
<dbReference type="AlphaFoldDB" id="A0A1D8GE45"/>
<keyword evidence="2" id="KW-0812">Transmembrane</keyword>
<evidence type="ECO:0000313" key="4">
    <source>
        <dbReference type="Proteomes" id="UP000095743"/>
    </source>
</evidence>
<evidence type="ECO:0000256" key="1">
    <source>
        <dbReference type="SAM" id="MobiDB-lite"/>
    </source>
</evidence>
<keyword evidence="4" id="KW-1185">Reference proteome</keyword>
<dbReference type="EMBL" id="CP017269">
    <property type="protein sequence ID" value="AOT69162.1"/>
    <property type="molecule type" value="Genomic_DNA"/>
</dbReference>
<feature type="region of interest" description="Disordered" evidence="1">
    <location>
        <begin position="121"/>
        <end position="180"/>
    </location>
</feature>
<keyword evidence="2" id="KW-0472">Membrane</keyword>
<organism evidence="3 4">
    <name type="scientific">Geosporobacter ferrireducens</name>
    <dbReference type="NCBI Taxonomy" id="1424294"/>
    <lineage>
        <taxon>Bacteria</taxon>
        <taxon>Bacillati</taxon>
        <taxon>Bacillota</taxon>
        <taxon>Clostridia</taxon>
        <taxon>Peptostreptococcales</taxon>
        <taxon>Thermotaleaceae</taxon>
        <taxon>Geosporobacter</taxon>
    </lineage>
</organism>
<evidence type="ECO:0000313" key="3">
    <source>
        <dbReference type="EMBL" id="AOT69162.1"/>
    </source>
</evidence>
<dbReference type="RefSeq" id="WP_069974728.1">
    <property type="nucleotide sequence ID" value="NZ_CP017269.1"/>
</dbReference>
<feature type="compositionally biased region" description="Polar residues" evidence="1">
    <location>
        <begin position="41"/>
        <end position="67"/>
    </location>
</feature>